<comment type="caution">
    <text evidence="1">The sequence shown here is derived from an EMBL/GenBank/DDBJ whole genome shotgun (WGS) entry which is preliminary data.</text>
</comment>
<dbReference type="PANTHER" id="PTHR34222">
    <property type="entry name" value="GAG_PRE-INTEGRS DOMAIN-CONTAINING PROTEIN"/>
    <property type="match status" value="1"/>
</dbReference>
<dbReference type="AlphaFoldDB" id="A0A371EPG5"/>
<accession>A0A371EPG5</accession>
<keyword evidence="2" id="KW-1185">Reference proteome</keyword>
<organism evidence="1 2">
    <name type="scientific">Mucuna pruriens</name>
    <name type="common">Velvet bean</name>
    <name type="synonym">Dolichos pruriens</name>
    <dbReference type="NCBI Taxonomy" id="157652"/>
    <lineage>
        <taxon>Eukaryota</taxon>
        <taxon>Viridiplantae</taxon>
        <taxon>Streptophyta</taxon>
        <taxon>Embryophyta</taxon>
        <taxon>Tracheophyta</taxon>
        <taxon>Spermatophyta</taxon>
        <taxon>Magnoliopsida</taxon>
        <taxon>eudicotyledons</taxon>
        <taxon>Gunneridae</taxon>
        <taxon>Pentapetalae</taxon>
        <taxon>rosids</taxon>
        <taxon>fabids</taxon>
        <taxon>Fabales</taxon>
        <taxon>Fabaceae</taxon>
        <taxon>Papilionoideae</taxon>
        <taxon>50 kb inversion clade</taxon>
        <taxon>NPAAA clade</taxon>
        <taxon>indigoferoid/millettioid clade</taxon>
        <taxon>Phaseoleae</taxon>
        <taxon>Mucuna</taxon>
    </lineage>
</organism>
<reference evidence="1" key="1">
    <citation type="submission" date="2018-05" db="EMBL/GenBank/DDBJ databases">
        <title>Draft genome of Mucuna pruriens seed.</title>
        <authorList>
            <person name="Nnadi N.E."/>
            <person name="Vos R."/>
            <person name="Hasami M.H."/>
            <person name="Devisetty U.K."/>
            <person name="Aguiy J.C."/>
        </authorList>
    </citation>
    <scope>NUCLEOTIDE SEQUENCE [LARGE SCALE GENOMIC DNA]</scope>
    <source>
        <strain evidence="1">JCA_2017</strain>
    </source>
</reference>
<gene>
    <name evidence="1" type="ORF">CR513_53130</name>
</gene>
<evidence type="ECO:0000313" key="2">
    <source>
        <dbReference type="Proteomes" id="UP000257109"/>
    </source>
</evidence>
<dbReference type="PANTHER" id="PTHR34222:SF79">
    <property type="entry name" value="RETROVIRUS-RELATED POL POLYPROTEIN FROM TRANSPOSON TNT 1-94"/>
    <property type="match status" value="1"/>
</dbReference>
<protein>
    <submittedName>
        <fullName evidence="1">Uncharacterized protein</fullName>
    </submittedName>
</protein>
<name>A0A371EPG5_MUCPR</name>
<dbReference type="OrthoDB" id="1746033at2759"/>
<sequence>SSRSWELCFRCLTSVNCYPLTRFTHWYDTSQNPICCSQLLVIMVEDKVITLGPNELPNLVSSYRLDSRNYLQWAQYIRTTLKGRKKLSHIEGNDLPRDDPKNKPKLYYYETLNELWIELDQYQGLKMCKADSVAYTRIIEKGRIFKFLHGLNFEYNPIRVQILGKEKLPSLSEVFFIVRSEETRRSIMLDKGNSNIGSAMVIGKGAIKRSTSKEKPFTKRHTKDTCYKHYGKENVLERMGENKGSTQMWVNQTTSNKENRVEHPSTFKEEMDRLQVYEKFMLPDTYIVHKKGSRIQNSYIQVGQQLLLITTQDT</sequence>
<evidence type="ECO:0000313" key="1">
    <source>
        <dbReference type="EMBL" id="RDX67940.1"/>
    </source>
</evidence>
<proteinExistence type="predicted"/>
<dbReference type="EMBL" id="QJKJ01012764">
    <property type="protein sequence ID" value="RDX67940.1"/>
    <property type="molecule type" value="Genomic_DNA"/>
</dbReference>
<feature type="non-terminal residue" evidence="1">
    <location>
        <position position="1"/>
    </location>
</feature>
<dbReference type="Proteomes" id="UP000257109">
    <property type="component" value="Unassembled WGS sequence"/>
</dbReference>